<dbReference type="EMBL" id="UINC01208184">
    <property type="protein sequence ID" value="SVE30600.1"/>
    <property type="molecule type" value="Genomic_DNA"/>
</dbReference>
<organism evidence="1">
    <name type="scientific">marine metagenome</name>
    <dbReference type="NCBI Taxonomy" id="408172"/>
    <lineage>
        <taxon>unclassified sequences</taxon>
        <taxon>metagenomes</taxon>
        <taxon>ecological metagenomes</taxon>
    </lineage>
</organism>
<accession>A0A383CET6</accession>
<dbReference type="InterPro" id="IPR006597">
    <property type="entry name" value="Sel1-like"/>
</dbReference>
<gene>
    <name evidence="1" type="ORF">METZ01_LOCUS483454</name>
</gene>
<proteinExistence type="predicted"/>
<evidence type="ECO:0008006" key="2">
    <source>
        <dbReference type="Google" id="ProtNLM"/>
    </source>
</evidence>
<dbReference type="SMART" id="SM00671">
    <property type="entry name" value="SEL1"/>
    <property type="match status" value="1"/>
</dbReference>
<feature type="non-terminal residue" evidence="1">
    <location>
        <position position="112"/>
    </location>
</feature>
<dbReference type="SUPFAM" id="SSF81901">
    <property type="entry name" value="HCP-like"/>
    <property type="match status" value="1"/>
</dbReference>
<dbReference type="Pfam" id="PF08238">
    <property type="entry name" value="Sel1"/>
    <property type="match status" value="2"/>
</dbReference>
<dbReference type="Gene3D" id="1.25.40.10">
    <property type="entry name" value="Tetratricopeptide repeat domain"/>
    <property type="match status" value="1"/>
</dbReference>
<dbReference type="InterPro" id="IPR011990">
    <property type="entry name" value="TPR-like_helical_dom_sf"/>
</dbReference>
<reference evidence="1" key="1">
    <citation type="submission" date="2018-05" db="EMBL/GenBank/DDBJ databases">
        <authorList>
            <person name="Lanie J.A."/>
            <person name="Ng W.-L."/>
            <person name="Kazmierczak K.M."/>
            <person name="Andrzejewski T.M."/>
            <person name="Davidsen T.M."/>
            <person name="Wayne K.J."/>
            <person name="Tettelin H."/>
            <person name="Glass J.I."/>
            <person name="Rusch D."/>
            <person name="Podicherti R."/>
            <person name="Tsui H.-C.T."/>
            <person name="Winkler M.E."/>
        </authorList>
    </citation>
    <scope>NUCLEOTIDE SEQUENCE</scope>
</reference>
<dbReference type="AlphaFoldDB" id="A0A383CET6"/>
<sequence>MMSVVRRFLVFLILPLSLGAADKKALEKNTVSVDAEAQYQLAEALFWGDGGKQDFKQAAKLARASAEQGNAKGEYRFGVQLILGQGMEASNENDKKGFEWLAKASTGLQKLA</sequence>
<protein>
    <recommendedName>
        <fullName evidence="2">Sel1 repeat family protein</fullName>
    </recommendedName>
</protein>
<evidence type="ECO:0000313" key="1">
    <source>
        <dbReference type="EMBL" id="SVE30600.1"/>
    </source>
</evidence>
<name>A0A383CET6_9ZZZZ</name>